<comment type="caution">
    <text evidence="6">The sequence shown here is derived from an EMBL/GenBank/DDBJ whole genome shotgun (WGS) entry which is preliminary data.</text>
</comment>
<accession>A0AA38GX32</accession>
<dbReference type="CDD" id="cd12529">
    <property type="entry name" value="RRM2_MEI2_like"/>
    <property type="match status" value="1"/>
</dbReference>
<feature type="compositionally biased region" description="Basic and acidic residues" evidence="4">
    <location>
        <begin position="831"/>
        <end position="841"/>
    </location>
</feature>
<name>A0AA38GX32_TAXCH</name>
<dbReference type="EMBL" id="JAHRHJ020000001">
    <property type="protein sequence ID" value="KAH9329222.1"/>
    <property type="molecule type" value="Genomic_DNA"/>
</dbReference>
<organism evidence="6 7">
    <name type="scientific">Taxus chinensis</name>
    <name type="common">Chinese yew</name>
    <name type="synonym">Taxus wallichiana var. chinensis</name>
    <dbReference type="NCBI Taxonomy" id="29808"/>
    <lineage>
        <taxon>Eukaryota</taxon>
        <taxon>Viridiplantae</taxon>
        <taxon>Streptophyta</taxon>
        <taxon>Embryophyta</taxon>
        <taxon>Tracheophyta</taxon>
        <taxon>Spermatophyta</taxon>
        <taxon>Pinopsida</taxon>
        <taxon>Pinidae</taxon>
        <taxon>Conifers II</taxon>
        <taxon>Cupressales</taxon>
        <taxon>Taxaceae</taxon>
        <taxon>Taxus</taxon>
    </lineage>
</organism>
<dbReference type="AlphaFoldDB" id="A0AA38GX32"/>
<dbReference type="SMART" id="SM00360">
    <property type="entry name" value="RRM"/>
    <property type="match status" value="2"/>
</dbReference>
<dbReference type="InterPro" id="IPR034454">
    <property type="entry name" value="MEI2-like_RRM3"/>
</dbReference>
<evidence type="ECO:0000256" key="3">
    <source>
        <dbReference type="PROSITE-ProRule" id="PRU00176"/>
    </source>
</evidence>
<dbReference type="Gene3D" id="3.30.70.330">
    <property type="match status" value="2"/>
</dbReference>
<dbReference type="GO" id="GO:0003723">
    <property type="term" value="F:RNA binding"/>
    <property type="evidence" value="ECO:0007669"/>
    <property type="project" value="UniProtKB-UniRule"/>
</dbReference>
<dbReference type="PROSITE" id="PS50102">
    <property type="entry name" value="RRM"/>
    <property type="match status" value="2"/>
</dbReference>
<feature type="region of interest" description="Disordered" evidence="4">
    <location>
        <begin position="476"/>
        <end position="502"/>
    </location>
</feature>
<feature type="region of interest" description="Disordered" evidence="4">
    <location>
        <begin position="990"/>
        <end position="1014"/>
    </location>
</feature>
<dbReference type="FunFam" id="3.30.70.330:FF:000063">
    <property type="entry name" value="MEI2-like protein 5 isoform 2"/>
    <property type="match status" value="1"/>
</dbReference>
<evidence type="ECO:0000256" key="4">
    <source>
        <dbReference type="SAM" id="MobiDB-lite"/>
    </source>
</evidence>
<gene>
    <name evidence="6" type="ORF">KI387_001330</name>
</gene>
<feature type="region of interest" description="Disordered" evidence="4">
    <location>
        <begin position="829"/>
        <end position="849"/>
    </location>
</feature>
<dbReference type="OMA" id="HGYIRES"/>
<reference evidence="6 7" key="1">
    <citation type="journal article" date="2021" name="Nat. Plants">
        <title>The Taxus genome provides insights into paclitaxel biosynthesis.</title>
        <authorList>
            <person name="Xiong X."/>
            <person name="Gou J."/>
            <person name="Liao Q."/>
            <person name="Li Y."/>
            <person name="Zhou Q."/>
            <person name="Bi G."/>
            <person name="Li C."/>
            <person name="Du R."/>
            <person name="Wang X."/>
            <person name="Sun T."/>
            <person name="Guo L."/>
            <person name="Liang H."/>
            <person name="Lu P."/>
            <person name="Wu Y."/>
            <person name="Zhang Z."/>
            <person name="Ro D.K."/>
            <person name="Shang Y."/>
            <person name="Huang S."/>
            <person name="Yan J."/>
        </authorList>
    </citation>
    <scope>NUCLEOTIDE SEQUENCE [LARGE SCALE GENOMIC DNA]</scope>
    <source>
        <strain evidence="6">Ta-2019</strain>
    </source>
</reference>
<feature type="domain" description="RRM" evidence="5">
    <location>
        <begin position="302"/>
        <end position="375"/>
    </location>
</feature>
<dbReference type="CDD" id="cd12531">
    <property type="entry name" value="RRM3_MEI2_like"/>
    <property type="match status" value="1"/>
</dbReference>
<keyword evidence="2 3" id="KW-0694">RNA-binding</keyword>
<dbReference type="SUPFAM" id="SSF54928">
    <property type="entry name" value="RNA-binding domain, RBD"/>
    <property type="match status" value="2"/>
</dbReference>
<dbReference type="GO" id="GO:0045836">
    <property type="term" value="P:positive regulation of meiotic nuclear division"/>
    <property type="evidence" value="ECO:0007669"/>
    <property type="project" value="UniProtKB-ARBA"/>
</dbReference>
<dbReference type="InterPro" id="IPR000504">
    <property type="entry name" value="RRM_dom"/>
</dbReference>
<dbReference type="InterPro" id="IPR012677">
    <property type="entry name" value="Nucleotide-bd_a/b_plait_sf"/>
</dbReference>
<evidence type="ECO:0000259" key="5">
    <source>
        <dbReference type="PROSITE" id="PS50102"/>
    </source>
</evidence>
<feature type="compositionally biased region" description="Low complexity" evidence="4">
    <location>
        <begin position="476"/>
        <end position="485"/>
    </location>
</feature>
<feature type="compositionally biased region" description="Polar residues" evidence="4">
    <location>
        <begin position="1005"/>
        <end position="1014"/>
    </location>
</feature>
<evidence type="ECO:0000256" key="2">
    <source>
        <dbReference type="ARBA" id="ARBA00022884"/>
    </source>
</evidence>
<evidence type="ECO:0000313" key="6">
    <source>
        <dbReference type="EMBL" id="KAH9329222.1"/>
    </source>
</evidence>
<evidence type="ECO:0000313" key="7">
    <source>
        <dbReference type="Proteomes" id="UP000824469"/>
    </source>
</evidence>
<dbReference type="Pfam" id="PF04059">
    <property type="entry name" value="RRM_2"/>
    <property type="match status" value="1"/>
</dbReference>
<dbReference type="Proteomes" id="UP000824469">
    <property type="component" value="Unassembled WGS sequence"/>
</dbReference>
<keyword evidence="7" id="KW-1185">Reference proteome</keyword>
<dbReference type="InterPro" id="IPR034453">
    <property type="entry name" value="MEI2-like_RRM1"/>
</dbReference>
<dbReference type="GO" id="GO:0045927">
    <property type="term" value="P:positive regulation of growth"/>
    <property type="evidence" value="ECO:0007669"/>
    <property type="project" value="UniProtKB-ARBA"/>
</dbReference>
<feature type="non-terminal residue" evidence="6">
    <location>
        <position position="1"/>
    </location>
</feature>
<dbReference type="Pfam" id="PF00076">
    <property type="entry name" value="RRM_1"/>
    <property type="match status" value="2"/>
</dbReference>
<sequence>SSAAKEMMEHKKSPPFYVSSISSSFFSEEVGFPAERKVGFWKQEAVSNGHGPESHVATTVEAGSRPNVPSSLDKLGKQMNIFQTKTMAIPLDCFWEAPKVKTAFESRFSGAQQKASLSPVTWSNADRALGSRGNSFLQATSIIDETLDKLDSNKINVGNGRFSSSFSDLFEKKLKLSSRISVPDHFVDTSVTQLDEDELFESLEELESHTIGNLLPDDDELLSGVVDDIDYISQPNNGEETEDFDLFSSVGGMELEADILDSSTDYSNNKSLDAFVGISASQQGGSNGSAAGEHPYGEHPSRTLFVRNINSNVEDSELRDLFEQYGAIRTLYTACKHRGFVMISYYDIRSARSAMRALQNKPLRRRKLDIHFSIPKDNPSDKDINQGTLVVFNLDPSVSNDDLRQIFGVYGEVKEIRETPHKRHHKFIEFYDVRSAEAALRALNRSDIAGKRIKLEPSRPGGARRLMQQLCQELEQEEALPQRQQGTSSMNNSPSGPHAHWGMSSCSVDSGAMPALQSNNRVSLNLFMDNSLHGASPSIPHSLSSPIRVAAIGNHAGQAVQGEPVHSLGHISLGIHRLPTYHPQSLPEYSNGVVNGLPYSPSGSVSTVTAAMASRPPETIEGRHLHRVGSNNMNNSPFDHSDSVFGVAANGSFLNPHSSPNGSSPLPGHQFVWGNPNSYHHHPHSPIMWPASSSYAPGVHVRPQPQPQPHGFPGSQGHLINAVLPSHHHHVGSAPISDFSLLDRRHGYIGESQDTSFFRSGSLGAVGLSGAHGVHSLQLGAHTLMSQMGANNVVDPSVSSPSLGAMPSQQRCHLFPNNGSLMSLHGSLENANERGRSRRTDNNANQVDNKKQYQLDIDRILRGEDTRTTLMIKNIPNKYTSKMLLAAIDEHHRGTYDFIYLPIDFKNKCNVGYSFINMIGPSQIVPFFQAFNGKKWEKFNSEKVASLAYARIQGKAALIAHFQNSSLMNEDKRCRPILFHSDGPNVGDQEPFPIGVNVRTRPGKNRTSNCGSHQ</sequence>
<dbReference type="FunFam" id="3.30.70.330:FF:000101">
    <property type="entry name" value="Protein MEI2-like 1"/>
    <property type="match status" value="1"/>
</dbReference>
<feature type="compositionally biased region" description="Polar residues" evidence="4">
    <location>
        <begin position="486"/>
        <end position="495"/>
    </location>
</feature>
<dbReference type="InterPro" id="IPR007201">
    <property type="entry name" value="Mei2-like_Rrm_C"/>
</dbReference>
<feature type="domain" description="RRM" evidence="5">
    <location>
        <begin position="387"/>
        <end position="460"/>
    </location>
</feature>
<protein>
    <recommendedName>
        <fullName evidence="5">RRM domain-containing protein</fullName>
    </recommendedName>
</protein>
<evidence type="ECO:0000256" key="1">
    <source>
        <dbReference type="ARBA" id="ARBA00022737"/>
    </source>
</evidence>
<proteinExistence type="predicted"/>
<dbReference type="InterPro" id="IPR035979">
    <property type="entry name" value="RBD_domain_sf"/>
</dbReference>
<dbReference type="PANTHER" id="PTHR23189">
    <property type="entry name" value="RNA RECOGNITION MOTIF-CONTAINING"/>
    <property type="match status" value="1"/>
</dbReference>
<dbReference type="CDD" id="cd12524">
    <property type="entry name" value="RRM1_MEI2_like"/>
    <property type="match status" value="1"/>
</dbReference>
<keyword evidence="1" id="KW-0677">Repeat</keyword>
<feature type="non-terminal residue" evidence="6">
    <location>
        <position position="1014"/>
    </location>
</feature>